<dbReference type="RefSeq" id="WP_097471205.1">
    <property type="nucleotide sequence ID" value="NZ_AP022378.1"/>
</dbReference>
<sequence length="95" mass="10649">MAVGKSRPWTKQELALLEKHAGKLTLSQISERMNRSQSAIQSRAQRLGLSLVIESADAHDAWLCNELYKEGLSIAIIAEKMELSRRIVSNIVFRG</sequence>
<reference evidence="1" key="1">
    <citation type="submission" date="2023-11" db="EMBL/GenBank/DDBJ databases">
        <title>Detection of rare carbapenemases in Enterobacterales - comparison of two colorimetric and two CIM-based carbapenemase assays.</title>
        <authorList>
            <person name="Schaffarczyk L."/>
            <person name="Noster J."/>
            <person name="Stelzer Y."/>
            <person name="Sattler J."/>
            <person name="Gatermann S."/>
            <person name="Hamprecht A."/>
        </authorList>
    </citation>
    <scope>NUCLEOTIDE SEQUENCE</scope>
    <source>
        <strain evidence="1">CIM-Carb-133</strain>
    </source>
</reference>
<organism evidence="1 2">
    <name type="scientific">Citrobacter portucalensis</name>
    <dbReference type="NCBI Taxonomy" id="1639133"/>
    <lineage>
        <taxon>Bacteria</taxon>
        <taxon>Pseudomonadati</taxon>
        <taxon>Pseudomonadota</taxon>
        <taxon>Gammaproteobacteria</taxon>
        <taxon>Enterobacterales</taxon>
        <taxon>Enterobacteriaceae</taxon>
        <taxon>Citrobacter</taxon>
        <taxon>Citrobacter freundii complex</taxon>
    </lineage>
</organism>
<proteinExistence type="predicted"/>
<name>A0AAW9ELW5_9ENTR</name>
<accession>A0AAW9ELW5</accession>
<dbReference type="Proteomes" id="UP001271725">
    <property type="component" value="Unassembled WGS sequence"/>
</dbReference>
<dbReference type="AlphaFoldDB" id="A0AAW9ELW5"/>
<gene>
    <name evidence="1" type="ORF">SJ265_07200</name>
</gene>
<dbReference type="EMBL" id="JAXABJ010000003">
    <property type="protein sequence ID" value="MDX7147566.1"/>
    <property type="molecule type" value="Genomic_DNA"/>
</dbReference>
<comment type="caution">
    <text evidence="1">The sequence shown here is derived from an EMBL/GenBank/DDBJ whole genome shotgun (WGS) entry which is preliminary data.</text>
</comment>
<protein>
    <submittedName>
        <fullName evidence="1">Uncharacterized protein</fullName>
    </submittedName>
</protein>
<evidence type="ECO:0000313" key="1">
    <source>
        <dbReference type="EMBL" id="MDX7147566.1"/>
    </source>
</evidence>
<evidence type="ECO:0000313" key="2">
    <source>
        <dbReference type="Proteomes" id="UP001271725"/>
    </source>
</evidence>
<dbReference type="GeneID" id="86975082"/>